<dbReference type="InterPro" id="IPR031107">
    <property type="entry name" value="Small_HSP"/>
</dbReference>
<proteinExistence type="inferred from homology"/>
<protein>
    <submittedName>
        <fullName evidence="4">Hsp20/alpha crystallin family protein</fullName>
    </submittedName>
</protein>
<comment type="caution">
    <text evidence="4">The sequence shown here is derived from an EMBL/GenBank/DDBJ whole genome shotgun (WGS) entry which is preliminary data.</text>
</comment>
<dbReference type="SUPFAM" id="SSF49764">
    <property type="entry name" value="HSP20-like chaperones"/>
    <property type="match status" value="1"/>
</dbReference>
<reference evidence="4 5" key="1">
    <citation type="submission" date="2020-08" db="EMBL/GenBank/DDBJ databases">
        <title>Genome public.</title>
        <authorList>
            <person name="Liu C."/>
            <person name="Sun Q."/>
        </authorList>
    </citation>
    <scope>NUCLEOTIDE SEQUENCE [LARGE SCALE GENOMIC DNA]</scope>
    <source>
        <strain evidence="4 5">BX1</strain>
    </source>
</reference>
<dbReference type="Proteomes" id="UP000658131">
    <property type="component" value="Unassembled WGS sequence"/>
</dbReference>
<feature type="domain" description="SHSP" evidence="3">
    <location>
        <begin position="27"/>
        <end position="141"/>
    </location>
</feature>
<gene>
    <name evidence="4" type="ORF">H8717_07320</name>
</gene>
<dbReference type="CDD" id="cd06471">
    <property type="entry name" value="ACD_LpsHSP_like"/>
    <property type="match status" value="1"/>
</dbReference>
<accession>A0ABR7NIH8</accession>
<keyword evidence="5" id="KW-1185">Reference proteome</keyword>
<dbReference type="EMBL" id="JACRTB010000009">
    <property type="protein sequence ID" value="MBC8576213.1"/>
    <property type="molecule type" value="Genomic_DNA"/>
</dbReference>
<evidence type="ECO:0000313" key="4">
    <source>
        <dbReference type="EMBL" id="MBC8576213.1"/>
    </source>
</evidence>
<dbReference type="RefSeq" id="WP_262399754.1">
    <property type="nucleotide sequence ID" value="NZ_JACRTB010000009.1"/>
</dbReference>
<dbReference type="InterPro" id="IPR002068">
    <property type="entry name" value="A-crystallin/Hsp20_dom"/>
</dbReference>
<dbReference type="Gene3D" id="2.60.40.790">
    <property type="match status" value="1"/>
</dbReference>
<name>A0ABR7NIH8_9FIRM</name>
<dbReference type="PROSITE" id="PS01031">
    <property type="entry name" value="SHSP"/>
    <property type="match status" value="1"/>
</dbReference>
<evidence type="ECO:0000256" key="2">
    <source>
        <dbReference type="RuleBase" id="RU003616"/>
    </source>
</evidence>
<sequence length="141" mass="16144">MFDLMPYGRRNQVFNPFHDLDNLEKHFFSGLGISEFKTDITEKDDAYLLEADLPGFRKEDIHVDVEDHFLVIRAERSAKEEKTEEGKVVYRERSYGSFSRSFDISNVDAGKITAKYADGVLALTLPKKAPDAPSARRLEIQ</sequence>
<dbReference type="InterPro" id="IPR008978">
    <property type="entry name" value="HSP20-like_chaperone"/>
</dbReference>
<comment type="similarity">
    <text evidence="1 2">Belongs to the small heat shock protein (HSP20) family.</text>
</comment>
<evidence type="ECO:0000256" key="1">
    <source>
        <dbReference type="PROSITE-ProRule" id="PRU00285"/>
    </source>
</evidence>
<evidence type="ECO:0000259" key="3">
    <source>
        <dbReference type="PROSITE" id="PS01031"/>
    </source>
</evidence>
<dbReference type="PANTHER" id="PTHR11527">
    <property type="entry name" value="HEAT-SHOCK PROTEIN 20 FAMILY MEMBER"/>
    <property type="match status" value="1"/>
</dbReference>
<dbReference type="Pfam" id="PF00011">
    <property type="entry name" value="HSP20"/>
    <property type="match status" value="1"/>
</dbReference>
<organism evidence="4 5">
    <name type="scientific">Yanshouia hominis</name>
    <dbReference type="NCBI Taxonomy" id="2763673"/>
    <lineage>
        <taxon>Bacteria</taxon>
        <taxon>Bacillati</taxon>
        <taxon>Bacillota</taxon>
        <taxon>Clostridia</taxon>
        <taxon>Eubacteriales</taxon>
        <taxon>Oscillospiraceae</taxon>
        <taxon>Yanshouia</taxon>
    </lineage>
</organism>
<evidence type="ECO:0000313" key="5">
    <source>
        <dbReference type="Proteomes" id="UP000658131"/>
    </source>
</evidence>